<proteinExistence type="predicted"/>
<protein>
    <submittedName>
        <fullName evidence="1">Uncharacterized protein</fullName>
    </submittedName>
</protein>
<dbReference type="AlphaFoldDB" id="A0A9E2KXY2"/>
<reference evidence="1" key="1">
    <citation type="journal article" date="2021" name="PeerJ">
        <title>Extensive microbial diversity within the chicken gut microbiome revealed by metagenomics and culture.</title>
        <authorList>
            <person name="Gilroy R."/>
            <person name="Ravi A."/>
            <person name="Getino M."/>
            <person name="Pursley I."/>
            <person name="Horton D.L."/>
            <person name="Alikhan N.F."/>
            <person name="Baker D."/>
            <person name="Gharbi K."/>
            <person name="Hall N."/>
            <person name="Watson M."/>
            <person name="Adriaenssens E.M."/>
            <person name="Foster-Nyarko E."/>
            <person name="Jarju S."/>
            <person name="Secka A."/>
            <person name="Antonio M."/>
            <person name="Oren A."/>
            <person name="Chaudhuri R.R."/>
            <person name="La Ragione R."/>
            <person name="Hildebrand F."/>
            <person name="Pallen M.J."/>
        </authorList>
    </citation>
    <scope>NUCLEOTIDE SEQUENCE</scope>
    <source>
        <strain evidence="1">A6-441</strain>
    </source>
</reference>
<organism evidence="1 2">
    <name type="scientific">Candidatus Fusobacterium pullicola</name>
    <dbReference type="NCBI Taxonomy" id="2838601"/>
    <lineage>
        <taxon>Bacteria</taxon>
        <taxon>Fusobacteriati</taxon>
        <taxon>Fusobacteriota</taxon>
        <taxon>Fusobacteriia</taxon>
        <taxon>Fusobacteriales</taxon>
        <taxon>Fusobacteriaceae</taxon>
        <taxon>Fusobacterium</taxon>
    </lineage>
</organism>
<evidence type="ECO:0000313" key="1">
    <source>
        <dbReference type="EMBL" id="MBU3841829.1"/>
    </source>
</evidence>
<dbReference type="EMBL" id="JAHLFN010000019">
    <property type="protein sequence ID" value="MBU3841829.1"/>
    <property type="molecule type" value="Genomic_DNA"/>
</dbReference>
<gene>
    <name evidence="1" type="ORF">IAA47_02385</name>
</gene>
<comment type="caution">
    <text evidence="1">The sequence shown here is derived from an EMBL/GenBank/DDBJ whole genome shotgun (WGS) entry which is preliminary data.</text>
</comment>
<dbReference type="Proteomes" id="UP000724657">
    <property type="component" value="Unassembled WGS sequence"/>
</dbReference>
<name>A0A9E2KXY2_9FUSO</name>
<evidence type="ECO:0000313" key="2">
    <source>
        <dbReference type="Proteomes" id="UP000724657"/>
    </source>
</evidence>
<accession>A0A9E2KXY2</accession>
<reference evidence="1" key="2">
    <citation type="submission" date="2021-04" db="EMBL/GenBank/DDBJ databases">
        <authorList>
            <person name="Gilroy R."/>
        </authorList>
    </citation>
    <scope>NUCLEOTIDE SEQUENCE</scope>
    <source>
        <strain evidence="1">A6-441</strain>
    </source>
</reference>
<sequence>MRIKLASIVLVLLLALDVKTYSQIDTESLETTYIQIRVKKLRDDFFEVKYNFSTDEYYIGLNTLFYLLEIFTLDIDSAKREVSGNLDGKKIDVRFPVDKSFEMNGELYVAPELLKEYLNFSQVSYNPNILSLELQPSFTLAYEQREKGKLERMRLDRKAGEKVKNYNYEMKGKILRPGLLKLNYSIPNIDEQYYYLDYEYGTELLYGQYYMNGTIKPESEIGDVKLVYSNFWKNNTITLGTYSPQTPNFINLSSNLIGVNINADSTYARKENGVTIIKGEALNADSVEIYRNNILIDYVSVINNQFQFEINDGILNSDYLLKIYHNDGKIEERWVYSLGDEEALEAGKSKFILQLGKNRNDSNYQNIVGGYYGISDNITVGSEFYNLKLDTEENFNFLENTILFKSHGLSYPLLINYKNYYILDDNELSQEIAILQKFHNFNLKFERDEYSSIITQKNNTKHSTSFSINTSRWNTSFDIGIQKKRVIENGDNEVDQKSLYGAIYSSILSPVSLNLKVEKILTKGSEATIYSPSISFSRGVNVILDGIIEKNKDEVTQNYTLKIGKRQLPIIKDKIYGDLNLQVEYDHKYREFKYGISFNIELDSFMKMAFRNTVVIDENKEIGRTSGVNLGKVINLSNPLEEISNNAGVNDFIIQGHIFLDKNGNSVFDNDDEPIEGASIEVENYKAVSKNNGFYLLSGTSDKDIVTLKVNRKSIDIMQKNTNGDVNIKVKNSRSINIDIPVETVSMITGNIWNTDDFVEKKFTQNIASTVIILEKNGELYREIDPEFDGMFFLDDISPGKYKLKFTYIGTENVTFQPDELDVDIVLENPYEGLYLDSLDTKMVLKDIENVEETETDDIDNIVDEFNDLINFD</sequence>